<dbReference type="Gene3D" id="2.130.10.10">
    <property type="entry name" value="YVTN repeat-like/Quinoprotein amine dehydrogenase"/>
    <property type="match status" value="2"/>
</dbReference>
<dbReference type="InterPro" id="IPR015943">
    <property type="entry name" value="WD40/YVTN_repeat-like_dom_sf"/>
</dbReference>
<organism evidence="1 2">
    <name type="scientific">Pseudomonas luteola</name>
    <dbReference type="NCBI Taxonomy" id="47886"/>
    <lineage>
        <taxon>Bacteria</taxon>
        <taxon>Pseudomonadati</taxon>
        <taxon>Pseudomonadota</taxon>
        <taxon>Gammaproteobacteria</taxon>
        <taxon>Pseudomonadales</taxon>
        <taxon>Pseudomonadaceae</taxon>
        <taxon>Pseudomonas</taxon>
    </lineage>
</organism>
<dbReference type="EMBL" id="JADTXM010000029">
    <property type="protein sequence ID" value="MBH3441818.1"/>
    <property type="molecule type" value="Genomic_DNA"/>
</dbReference>
<comment type="caution">
    <text evidence="1">The sequence shown here is derived from an EMBL/GenBank/DDBJ whole genome shotgun (WGS) entry which is preliminary data.</text>
</comment>
<evidence type="ECO:0000313" key="1">
    <source>
        <dbReference type="EMBL" id="MBH3441818.1"/>
    </source>
</evidence>
<gene>
    <name evidence="1" type="ORF">I5Q09_24370</name>
</gene>
<name>A0ABS0MYL2_PSELU</name>
<dbReference type="CDD" id="cd15482">
    <property type="entry name" value="Sialidase_non-viral"/>
    <property type="match status" value="1"/>
</dbReference>
<dbReference type="RefSeq" id="WP_197873535.1">
    <property type="nucleotide sequence ID" value="NZ_JADTXM010000029.1"/>
</dbReference>
<sequence>MTELSLPQAIDRLKSNEARINSFTNGNADGFYTASGGEKVETLPSLVSRLAAAIAQANAARTDLAAATGAGLIGYGESTVSATLDSLTTGLAGVKKTADGALQTSGGTLTGSLILKGDPTKALEAATKRYVDSGLAGYSAFAVGDVLISTQAPNANFLPDGSYYLQASYPELFARMGLIDSNSYTVYGNWTTQSSGTTNALQGVDTDCAGVWVAVGSAGTILRSADNGLTWATVSSGVTSVLYDVATDRKGVWIAAGAVGASSSTVILRSTDNGLTWTQLSGVPTNQNITAVATDRAGVWVYGCNSGLGRSTDNGLTWAVVSGMSGTTSLNTTSIANQGNNWFAYVSNSVFARSTDKGATWTSATVKTANYSVTSAAVGFGPNGEFIIGYSSQDSTTSSSTNYYSWGFKYSTDFSNWTQVMSAANSFSTSDMAVDTRGQVLGIGTSSRYSLNSGLSSGQLSIQANGCATDNFDVWIVVGPTGAIKRCAARYDTRSQFYVPKFSAEAGSPPKFRGYIKAK</sequence>
<accession>A0ABS0MYL2</accession>
<proteinExistence type="predicted"/>
<protein>
    <submittedName>
        <fullName evidence="1">Exo-alpha-sialidase</fullName>
    </submittedName>
</protein>
<evidence type="ECO:0000313" key="2">
    <source>
        <dbReference type="Proteomes" id="UP000638986"/>
    </source>
</evidence>
<dbReference type="Proteomes" id="UP000638986">
    <property type="component" value="Unassembled WGS sequence"/>
</dbReference>
<reference evidence="1 2" key="1">
    <citation type="submission" date="2020-11" db="EMBL/GenBank/DDBJ databases">
        <title>Enhanced detection system for hospital associated transmission using whole genome sequencing surveillance.</title>
        <authorList>
            <person name="Harrison L.H."/>
            <person name="Van Tyne D."/>
            <person name="Marsh J.W."/>
            <person name="Griffith M.P."/>
            <person name="Snyder D.J."/>
            <person name="Cooper V.S."/>
            <person name="Mustapha M."/>
        </authorList>
    </citation>
    <scope>NUCLEOTIDE SEQUENCE [LARGE SCALE GENOMIC DNA]</scope>
    <source>
        <strain evidence="1 2">PSB00013</strain>
    </source>
</reference>
<dbReference type="SUPFAM" id="SSF110296">
    <property type="entry name" value="Oligoxyloglucan reducing end-specific cellobiohydrolase"/>
    <property type="match status" value="1"/>
</dbReference>